<feature type="domain" description="Glucose-methanol-choline oxidoreductase C-terminal" evidence="2">
    <location>
        <begin position="2"/>
        <end position="121"/>
    </location>
</feature>
<dbReference type="Proteomes" id="UP001372834">
    <property type="component" value="Unassembled WGS sequence"/>
</dbReference>
<accession>A0AAN8PNF0</accession>
<name>A0AAN8PNF0_POLSC</name>
<evidence type="ECO:0000259" key="2">
    <source>
        <dbReference type="Pfam" id="PF05199"/>
    </source>
</evidence>
<proteinExistence type="inferred from homology"/>
<dbReference type="PANTHER" id="PTHR11552:SF227">
    <property type="entry name" value="GLUCOSE DEHYDROGENASE [FAD, QUINONE]-LIKE PROTEIN"/>
    <property type="match status" value="1"/>
</dbReference>
<dbReference type="InterPro" id="IPR036188">
    <property type="entry name" value="FAD/NAD-bd_sf"/>
</dbReference>
<dbReference type="Pfam" id="PF05199">
    <property type="entry name" value="GMC_oxred_C"/>
    <property type="match status" value="1"/>
</dbReference>
<evidence type="ECO:0000256" key="1">
    <source>
        <dbReference type="ARBA" id="ARBA00010790"/>
    </source>
</evidence>
<dbReference type="InterPro" id="IPR012132">
    <property type="entry name" value="GMC_OxRdtase"/>
</dbReference>
<dbReference type="GO" id="GO:0050660">
    <property type="term" value="F:flavin adenine dinucleotide binding"/>
    <property type="evidence" value="ECO:0007669"/>
    <property type="project" value="InterPro"/>
</dbReference>
<dbReference type="PANTHER" id="PTHR11552">
    <property type="entry name" value="GLUCOSE-METHANOL-CHOLINE GMC OXIDOREDUCTASE"/>
    <property type="match status" value="1"/>
</dbReference>
<dbReference type="InterPro" id="IPR007867">
    <property type="entry name" value="GMC_OxRtase_C"/>
</dbReference>
<comment type="similarity">
    <text evidence="1">Belongs to the GMC oxidoreductase family.</text>
</comment>
<dbReference type="AlphaFoldDB" id="A0AAN8PNF0"/>
<dbReference type="EMBL" id="JAWJWE010000003">
    <property type="protein sequence ID" value="KAK6639672.1"/>
    <property type="molecule type" value="Genomic_DNA"/>
</dbReference>
<dbReference type="Gene3D" id="3.50.50.60">
    <property type="entry name" value="FAD/NAD(P)-binding domain"/>
    <property type="match status" value="1"/>
</dbReference>
<dbReference type="SUPFAM" id="SSF54373">
    <property type="entry name" value="FAD-linked reductases, C-terminal domain"/>
    <property type="match status" value="1"/>
</dbReference>
<dbReference type="Gene3D" id="3.30.560.10">
    <property type="entry name" value="Glucose Oxidase, domain 3"/>
    <property type="match status" value="1"/>
</dbReference>
<evidence type="ECO:0000313" key="4">
    <source>
        <dbReference type="Proteomes" id="UP001372834"/>
    </source>
</evidence>
<gene>
    <name evidence="3" type="ORF">RUM43_007945</name>
</gene>
<comment type="caution">
    <text evidence="3">The sequence shown here is derived from an EMBL/GenBank/DDBJ whole genome shotgun (WGS) entry which is preliminary data.</text>
</comment>
<protein>
    <recommendedName>
        <fullName evidence="2">Glucose-methanol-choline oxidoreductase C-terminal domain-containing protein</fullName>
    </recommendedName>
</protein>
<evidence type="ECO:0000313" key="3">
    <source>
        <dbReference type="EMBL" id="KAK6639672.1"/>
    </source>
</evidence>
<dbReference type="GO" id="GO:0016614">
    <property type="term" value="F:oxidoreductase activity, acting on CH-OH group of donors"/>
    <property type="evidence" value="ECO:0007669"/>
    <property type="project" value="InterPro"/>
</dbReference>
<reference evidence="3 4" key="1">
    <citation type="submission" date="2023-10" db="EMBL/GenBank/DDBJ databases">
        <title>Genomes of two closely related lineages of the louse Polyplax serrata with different host specificities.</title>
        <authorList>
            <person name="Martinu J."/>
            <person name="Tarabai H."/>
            <person name="Stefka J."/>
            <person name="Hypsa V."/>
        </authorList>
    </citation>
    <scope>NUCLEOTIDE SEQUENCE [LARGE SCALE GENOMIC DNA]</scope>
    <source>
        <strain evidence="3">HR10_N</strain>
    </source>
</reference>
<sequence>MEYKSEGTTLVTLLEQWAEAIEISQTRSFSKFNSTLYPAKFPGCAHLNFGTDEYWACAVRQSTTNLHHQIGTCKMGPSYDPTSVVDAQLRVHGIHGLRVVDCSIMPTIPSGHTNAVAMMIGEKAADMIKSTWLGK</sequence>
<dbReference type="SUPFAM" id="SSF51905">
    <property type="entry name" value="FAD/NAD(P)-binding domain"/>
    <property type="match status" value="1"/>
</dbReference>
<organism evidence="3 4">
    <name type="scientific">Polyplax serrata</name>
    <name type="common">Common mouse louse</name>
    <dbReference type="NCBI Taxonomy" id="468196"/>
    <lineage>
        <taxon>Eukaryota</taxon>
        <taxon>Metazoa</taxon>
        <taxon>Ecdysozoa</taxon>
        <taxon>Arthropoda</taxon>
        <taxon>Hexapoda</taxon>
        <taxon>Insecta</taxon>
        <taxon>Pterygota</taxon>
        <taxon>Neoptera</taxon>
        <taxon>Paraneoptera</taxon>
        <taxon>Psocodea</taxon>
        <taxon>Troctomorpha</taxon>
        <taxon>Phthiraptera</taxon>
        <taxon>Anoplura</taxon>
        <taxon>Polyplacidae</taxon>
        <taxon>Polyplax</taxon>
    </lineage>
</organism>